<feature type="region of interest" description="Disordered" evidence="1">
    <location>
        <begin position="117"/>
        <end position="136"/>
    </location>
</feature>
<evidence type="ECO:0000313" key="3">
    <source>
        <dbReference type="Proteomes" id="UP000050741"/>
    </source>
</evidence>
<keyword evidence="3" id="KW-1185">Reference proteome</keyword>
<keyword evidence="2" id="KW-1133">Transmembrane helix</keyword>
<name>A0A183C9J5_GLOPA</name>
<keyword evidence="2" id="KW-0812">Transmembrane</keyword>
<keyword evidence="2" id="KW-0472">Membrane</keyword>
<organism evidence="3 4">
    <name type="scientific">Globodera pallida</name>
    <name type="common">Potato cyst nematode worm</name>
    <name type="synonym">Heterodera pallida</name>
    <dbReference type="NCBI Taxonomy" id="36090"/>
    <lineage>
        <taxon>Eukaryota</taxon>
        <taxon>Metazoa</taxon>
        <taxon>Ecdysozoa</taxon>
        <taxon>Nematoda</taxon>
        <taxon>Chromadorea</taxon>
        <taxon>Rhabditida</taxon>
        <taxon>Tylenchina</taxon>
        <taxon>Tylenchomorpha</taxon>
        <taxon>Tylenchoidea</taxon>
        <taxon>Heteroderidae</taxon>
        <taxon>Heteroderinae</taxon>
        <taxon>Globodera</taxon>
    </lineage>
</organism>
<evidence type="ECO:0000313" key="4">
    <source>
        <dbReference type="WBParaSite" id="GPLIN_000954300"/>
    </source>
</evidence>
<evidence type="ECO:0000256" key="2">
    <source>
        <dbReference type="SAM" id="Phobius"/>
    </source>
</evidence>
<feature type="transmembrane region" description="Helical" evidence="2">
    <location>
        <begin position="74"/>
        <end position="100"/>
    </location>
</feature>
<proteinExistence type="predicted"/>
<protein>
    <submittedName>
        <fullName evidence="4">Uncharacterized protein</fullName>
    </submittedName>
</protein>
<reference evidence="4" key="2">
    <citation type="submission" date="2016-06" db="UniProtKB">
        <authorList>
            <consortium name="WormBaseParasite"/>
        </authorList>
    </citation>
    <scope>IDENTIFICATION</scope>
</reference>
<sequence length="136" mass="14745">MFSKKQFQLEAANPDKSNKFSMFKSKDDFHGGSNPSAYRLPAPNNVFISAPQSPDARKSGCTKPTRTWTDTLKLVLYATAVIILVLLLLGIVVAAIAMLFDDDRALGRALHRWKAARNGGTSSGNAMSTNGDGDRN</sequence>
<dbReference type="WBParaSite" id="GPLIN_000954300">
    <property type="protein sequence ID" value="GPLIN_000954300"/>
    <property type="gene ID" value="GPLIN_000954300"/>
</dbReference>
<feature type="compositionally biased region" description="Polar residues" evidence="1">
    <location>
        <begin position="119"/>
        <end position="136"/>
    </location>
</feature>
<accession>A0A183C9J5</accession>
<reference evidence="3" key="1">
    <citation type="submission" date="2014-05" db="EMBL/GenBank/DDBJ databases">
        <title>The genome and life-stage specific transcriptomes of Globodera pallida elucidate key aspects of plant parasitism by a cyst nematode.</title>
        <authorList>
            <person name="Cotton J.A."/>
            <person name="Lilley C.J."/>
            <person name="Jones L.M."/>
            <person name="Kikuchi T."/>
            <person name="Reid A.J."/>
            <person name="Thorpe P."/>
            <person name="Tsai I.J."/>
            <person name="Beasley H."/>
            <person name="Blok V."/>
            <person name="Cock P.J.A."/>
            <person name="Van den Akker S.E."/>
            <person name="Holroyd N."/>
            <person name="Hunt M."/>
            <person name="Mantelin S."/>
            <person name="Naghra H."/>
            <person name="Pain A."/>
            <person name="Palomares-Rius J.E."/>
            <person name="Zarowiecki M."/>
            <person name="Berriman M."/>
            <person name="Jones J.T."/>
            <person name="Urwin P.E."/>
        </authorList>
    </citation>
    <scope>NUCLEOTIDE SEQUENCE [LARGE SCALE GENOMIC DNA]</scope>
    <source>
        <strain evidence="3">Lindley</strain>
    </source>
</reference>
<dbReference type="Proteomes" id="UP000050741">
    <property type="component" value="Unassembled WGS sequence"/>
</dbReference>
<evidence type="ECO:0000256" key="1">
    <source>
        <dbReference type="SAM" id="MobiDB-lite"/>
    </source>
</evidence>
<dbReference type="AlphaFoldDB" id="A0A183C9J5"/>